<name>A0A559MHU9_9HELO</name>
<feature type="compositionally biased region" description="Basic and acidic residues" evidence="1">
    <location>
        <begin position="103"/>
        <end position="123"/>
    </location>
</feature>
<evidence type="ECO:0000313" key="2">
    <source>
        <dbReference type="EMBL" id="TVY92536.1"/>
    </source>
</evidence>
<accession>A0A559MHU9</accession>
<evidence type="ECO:0000256" key="1">
    <source>
        <dbReference type="SAM" id="MobiDB-lite"/>
    </source>
</evidence>
<dbReference type="AlphaFoldDB" id="A0A559MHU9"/>
<gene>
    <name evidence="2" type="ORF">LAWI1_G003022</name>
</gene>
<evidence type="ECO:0000313" key="3">
    <source>
        <dbReference type="Proteomes" id="UP000315522"/>
    </source>
</evidence>
<sequence>MSSFNFSFSSSSSISASSSSGVQRTGQSYQSTTRSDPSGTRVQTTSQRVGQPAIQETRNYDAHGRQILEDGKTLGQGQGQGGGSGNASRRIEDVTDADENENGNDRLYRERMEDEYAKREGGA</sequence>
<feature type="compositionally biased region" description="Low complexity" evidence="1">
    <location>
        <begin position="1"/>
        <end position="20"/>
    </location>
</feature>
<organism evidence="2 3">
    <name type="scientific">Lachnellula willkommii</name>
    <dbReference type="NCBI Taxonomy" id="215461"/>
    <lineage>
        <taxon>Eukaryota</taxon>
        <taxon>Fungi</taxon>
        <taxon>Dikarya</taxon>
        <taxon>Ascomycota</taxon>
        <taxon>Pezizomycotina</taxon>
        <taxon>Leotiomycetes</taxon>
        <taxon>Helotiales</taxon>
        <taxon>Lachnaceae</taxon>
        <taxon>Lachnellula</taxon>
    </lineage>
</organism>
<feature type="compositionally biased region" description="Basic and acidic residues" evidence="1">
    <location>
        <begin position="58"/>
        <end position="72"/>
    </location>
</feature>
<keyword evidence="3" id="KW-1185">Reference proteome</keyword>
<dbReference type="Proteomes" id="UP000315522">
    <property type="component" value="Unassembled WGS sequence"/>
</dbReference>
<comment type="caution">
    <text evidence="2">The sequence shown here is derived from an EMBL/GenBank/DDBJ whole genome shotgun (WGS) entry which is preliminary data.</text>
</comment>
<feature type="compositionally biased region" description="Gly residues" evidence="1">
    <location>
        <begin position="74"/>
        <end position="85"/>
    </location>
</feature>
<feature type="compositionally biased region" description="Polar residues" evidence="1">
    <location>
        <begin position="21"/>
        <end position="57"/>
    </location>
</feature>
<reference evidence="2 3" key="1">
    <citation type="submission" date="2018-05" db="EMBL/GenBank/DDBJ databases">
        <title>Genome sequencing and assembly of the regulated plant pathogen Lachnellula willkommii and related sister species for the development of diagnostic species identification markers.</title>
        <authorList>
            <person name="Giroux E."/>
            <person name="Bilodeau G."/>
        </authorList>
    </citation>
    <scope>NUCLEOTIDE SEQUENCE [LARGE SCALE GENOMIC DNA]</scope>
    <source>
        <strain evidence="2 3">CBS 172.35</strain>
    </source>
</reference>
<protein>
    <submittedName>
        <fullName evidence="2">Uncharacterized protein</fullName>
    </submittedName>
</protein>
<proteinExistence type="predicted"/>
<dbReference type="EMBL" id="QGML01000295">
    <property type="protein sequence ID" value="TVY92536.1"/>
    <property type="molecule type" value="Genomic_DNA"/>
</dbReference>
<feature type="region of interest" description="Disordered" evidence="1">
    <location>
        <begin position="1"/>
        <end position="123"/>
    </location>
</feature>